<evidence type="ECO:0000256" key="1">
    <source>
        <dbReference type="ARBA" id="ARBA00005578"/>
    </source>
</evidence>
<evidence type="ECO:0008006" key="4">
    <source>
        <dbReference type="Google" id="ProtNLM"/>
    </source>
</evidence>
<dbReference type="GO" id="GO:0005739">
    <property type="term" value="C:mitochondrion"/>
    <property type="evidence" value="ECO:0007669"/>
    <property type="project" value="TreeGrafter"/>
</dbReference>
<evidence type="ECO:0000256" key="2">
    <source>
        <dbReference type="RuleBase" id="RU003860"/>
    </source>
</evidence>
<name>A0A7S1I0B6_9EUGL</name>
<sequence>MCVEVPCHGCDKPTWRGCGLHIDQALAGVPEDDRCKCQPWTQAIFDLKSKAVPTRHATIEAKLMAAFQPTHLEVINESHMHNVAKGSETHFKVVVVSEAFEGKKLIETQRMVNAVLKAEFDAGLHALSIKAKTPQKWADSGGVVDPSPKCMGGSKA</sequence>
<dbReference type="Gene3D" id="3.30.300.90">
    <property type="entry name" value="BolA-like"/>
    <property type="match status" value="1"/>
</dbReference>
<dbReference type="InterPro" id="IPR036065">
    <property type="entry name" value="BolA-like_sf"/>
</dbReference>
<proteinExistence type="inferred from homology"/>
<evidence type="ECO:0000313" key="3">
    <source>
        <dbReference type="EMBL" id="CAD8996871.1"/>
    </source>
</evidence>
<protein>
    <recommendedName>
        <fullName evidence="4">BolA-like protein</fullName>
    </recommendedName>
</protein>
<dbReference type="EMBL" id="HBGA01020514">
    <property type="protein sequence ID" value="CAD8996871.1"/>
    <property type="molecule type" value="Transcribed_RNA"/>
</dbReference>
<dbReference type="SUPFAM" id="SSF82657">
    <property type="entry name" value="BolA-like"/>
    <property type="match status" value="1"/>
</dbReference>
<dbReference type="AlphaFoldDB" id="A0A7S1I0B6"/>
<gene>
    <name evidence="3" type="ORF">EGYM00392_LOCUS7934</name>
</gene>
<comment type="similarity">
    <text evidence="1 2">Belongs to the BolA/IbaG family.</text>
</comment>
<dbReference type="GO" id="GO:1990229">
    <property type="term" value="C:iron-sulfur cluster assembly complex"/>
    <property type="evidence" value="ECO:0007669"/>
    <property type="project" value="UniProtKB-ARBA"/>
</dbReference>
<accession>A0A7S1I0B6</accession>
<dbReference type="PANTHER" id="PTHR46229">
    <property type="entry name" value="BOLA TRANSCRIPTION REGULATOR"/>
    <property type="match status" value="1"/>
</dbReference>
<dbReference type="InterPro" id="IPR050961">
    <property type="entry name" value="BolA/IbaG_stress_morph_reg"/>
</dbReference>
<dbReference type="PANTHER" id="PTHR46229:SF2">
    <property type="entry name" value="BOLA-LIKE PROTEIN 1"/>
    <property type="match status" value="1"/>
</dbReference>
<dbReference type="FunFam" id="3.30.300.90:FF:000001">
    <property type="entry name" value="Transcriptional regulator BolA"/>
    <property type="match status" value="1"/>
</dbReference>
<reference evidence="3" key="1">
    <citation type="submission" date="2021-01" db="EMBL/GenBank/DDBJ databases">
        <authorList>
            <person name="Corre E."/>
            <person name="Pelletier E."/>
            <person name="Niang G."/>
            <person name="Scheremetjew M."/>
            <person name="Finn R."/>
            <person name="Kale V."/>
            <person name="Holt S."/>
            <person name="Cochrane G."/>
            <person name="Meng A."/>
            <person name="Brown T."/>
            <person name="Cohen L."/>
        </authorList>
    </citation>
    <scope>NUCLEOTIDE SEQUENCE</scope>
    <source>
        <strain evidence="3">NIES-381</strain>
    </source>
</reference>
<dbReference type="InterPro" id="IPR002634">
    <property type="entry name" value="BolA"/>
</dbReference>
<dbReference type="Pfam" id="PF01722">
    <property type="entry name" value="BolA"/>
    <property type="match status" value="1"/>
</dbReference>
<organism evidence="3">
    <name type="scientific">Eutreptiella gymnastica</name>
    <dbReference type="NCBI Taxonomy" id="73025"/>
    <lineage>
        <taxon>Eukaryota</taxon>
        <taxon>Discoba</taxon>
        <taxon>Euglenozoa</taxon>
        <taxon>Euglenida</taxon>
        <taxon>Spirocuta</taxon>
        <taxon>Euglenophyceae</taxon>
        <taxon>Eutreptiales</taxon>
        <taxon>Eutreptiaceae</taxon>
        <taxon>Eutreptiella</taxon>
    </lineage>
</organism>